<evidence type="ECO:0000256" key="6">
    <source>
        <dbReference type="ARBA" id="ARBA00023242"/>
    </source>
</evidence>
<proteinExistence type="predicted"/>
<dbReference type="EMBL" id="JBFXLQ010000009">
    <property type="protein sequence ID" value="KAL2869555.1"/>
    <property type="molecule type" value="Genomic_DNA"/>
</dbReference>
<keyword evidence="3" id="KW-0805">Transcription regulation</keyword>
<comment type="caution">
    <text evidence="8">The sequence shown here is derived from an EMBL/GenBank/DDBJ whole genome shotgun (WGS) entry which is preliminary data.</text>
</comment>
<evidence type="ECO:0000313" key="9">
    <source>
        <dbReference type="Proteomes" id="UP001610432"/>
    </source>
</evidence>
<gene>
    <name evidence="8" type="ORF">BJX67DRAFT_332922</name>
</gene>
<dbReference type="RefSeq" id="XP_070888534.1">
    <property type="nucleotide sequence ID" value="XM_071027531.1"/>
</dbReference>
<keyword evidence="6" id="KW-0539">Nucleus</keyword>
<dbReference type="PROSITE" id="PS00463">
    <property type="entry name" value="ZN2_CY6_FUNGAL_1"/>
    <property type="match status" value="1"/>
</dbReference>
<evidence type="ECO:0000256" key="1">
    <source>
        <dbReference type="ARBA" id="ARBA00022723"/>
    </source>
</evidence>
<organism evidence="8 9">
    <name type="scientific">Aspergillus lucknowensis</name>
    <dbReference type="NCBI Taxonomy" id="176173"/>
    <lineage>
        <taxon>Eukaryota</taxon>
        <taxon>Fungi</taxon>
        <taxon>Dikarya</taxon>
        <taxon>Ascomycota</taxon>
        <taxon>Pezizomycotina</taxon>
        <taxon>Eurotiomycetes</taxon>
        <taxon>Eurotiomycetidae</taxon>
        <taxon>Eurotiales</taxon>
        <taxon>Aspergillaceae</taxon>
        <taxon>Aspergillus</taxon>
        <taxon>Aspergillus subgen. Nidulantes</taxon>
    </lineage>
</organism>
<dbReference type="Proteomes" id="UP001610432">
    <property type="component" value="Unassembled WGS sequence"/>
</dbReference>
<dbReference type="InterPro" id="IPR052360">
    <property type="entry name" value="Transcr_Regulatory_Proteins"/>
</dbReference>
<dbReference type="PANTHER" id="PTHR36206:SF14">
    <property type="entry name" value="ZN(2)-C6 FUNGAL-TYPE DOMAIN-CONTAINING PROTEIN-RELATED"/>
    <property type="match status" value="1"/>
</dbReference>
<sequence length="568" mass="63009">MMRVSQPPRSRASSIGPLRSRRGCKTCKIRRVKCGEEKPNCLRCASTGRKCEYEGAILGTFSSASSAVSILENPHSLSANTVWRERRAFAYYFQHAASIVGGLDADFWSIVVPQVCRVEPAVWDAIIALSALFESREAYGKTENRRHALGWYSRSVTGVRKRIELGHGDVFIGLISCVLFICIEALQGSTEEAIRLYTQGIQLIVALRMEIACGAIPESKASMLERTIVPIFIRLAIMALSMAGVSVRNLLTDTEHMTEGFASLKAAREVVVSLAIEAMLFQEACEAHHMKVHRASSVPPDLLDRQMILLARVESWRAAFKILVDSLQLKNALSRQQVSTIALLTSYHEMSFIIISICTSPLKTITDNYLQNFRNIVDQSRIALDASAREDGTQPPFTFDIGVGFPIWFTCLRCADPTIRRDAIALLRRAPQVQGFYGNPTVLISAEALMIVEESLAVAINAQCSGSSDCEVTSADLSIFDISDSFTVPEVNLSPPPTSLNIPEEARIKPLAGFRPRDGLPAGLGDENTTRWNRGRDQPFLHFSRNEYDRENGTWREIHDCIPVDLEL</sequence>
<keyword evidence="5" id="KW-0804">Transcription</keyword>
<accession>A0ABR4LYD4</accession>
<dbReference type="InterPro" id="IPR036864">
    <property type="entry name" value="Zn2-C6_fun-type_DNA-bd_sf"/>
</dbReference>
<evidence type="ECO:0000313" key="8">
    <source>
        <dbReference type="EMBL" id="KAL2869555.1"/>
    </source>
</evidence>
<evidence type="ECO:0000259" key="7">
    <source>
        <dbReference type="PROSITE" id="PS50048"/>
    </source>
</evidence>
<reference evidence="8 9" key="1">
    <citation type="submission" date="2024-07" db="EMBL/GenBank/DDBJ databases">
        <title>Section-level genome sequencing and comparative genomics of Aspergillus sections Usti and Cavernicolus.</title>
        <authorList>
            <consortium name="Lawrence Berkeley National Laboratory"/>
            <person name="Nybo J.L."/>
            <person name="Vesth T.C."/>
            <person name="Theobald S."/>
            <person name="Frisvad J.C."/>
            <person name="Larsen T.O."/>
            <person name="Kjaerboelling I."/>
            <person name="Rothschild-Mancinelli K."/>
            <person name="Lyhne E.K."/>
            <person name="Kogle M.E."/>
            <person name="Barry K."/>
            <person name="Clum A."/>
            <person name="Na H."/>
            <person name="Ledsgaard L."/>
            <person name="Lin J."/>
            <person name="Lipzen A."/>
            <person name="Kuo A."/>
            <person name="Riley R."/>
            <person name="Mondo S."/>
            <person name="Labutti K."/>
            <person name="Haridas S."/>
            <person name="Pangalinan J."/>
            <person name="Salamov A.A."/>
            <person name="Simmons B.A."/>
            <person name="Magnuson J.K."/>
            <person name="Chen J."/>
            <person name="Drula E."/>
            <person name="Henrissat B."/>
            <person name="Wiebenga A."/>
            <person name="Lubbers R.J."/>
            <person name="Gomes A.C."/>
            <person name="Macurrencykelacurrency M.R."/>
            <person name="Stajich J."/>
            <person name="Grigoriev I.V."/>
            <person name="Mortensen U.H."/>
            <person name="De Vries R.P."/>
            <person name="Baker S.E."/>
            <person name="Andersen M.R."/>
        </authorList>
    </citation>
    <scope>NUCLEOTIDE SEQUENCE [LARGE SCALE GENOMIC DNA]</scope>
    <source>
        <strain evidence="8 9">CBS 449.75</strain>
    </source>
</reference>
<evidence type="ECO:0000256" key="2">
    <source>
        <dbReference type="ARBA" id="ARBA00022833"/>
    </source>
</evidence>
<dbReference type="CDD" id="cd00067">
    <property type="entry name" value="GAL4"/>
    <property type="match status" value="1"/>
</dbReference>
<keyword evidence="4" id="KW-0238">DNA-binding</keyword>
<dbReference type="Gene3D" id="4.10.240.10">
    <property type="entry name" value="Zn(2)-C6 fungal-type DNA-binding domain"/>
    <property type="match status" value="1"/>
</dbReference>
<keyword evidence="9" id="KW-1185">Reference proteome</keyword>
<dbReference type="InterPro" id="IPR001138">
    <property type="entry name" value="Zn2Cys6_DnaBD"/>
</dbReference>
<dbReference type="GeneID" id="98142603"/>
<dbReference type="SMART" id="SM00066">
    <property type="entry name" value="GAL4"/>
    <property type="match status" value="1"/>
</dbReference>
<dbReference type="Pfam" id="PF00172">
    <property type="entry name" value="Zn_clus"/>
    <property type="match status" value="1"/>
</dbReference>
<name>A0ABR4LYD4_9EURO</name>
<dbReference type="PROSITE" id="PS50048">
    <property type="entry name" value="ZN2_CY6_FUNGAL_2"/>
    <property type="match status" value="1"/>
</dbReference>
<feature type="domain" description="Zn(2)-C6 fungal-type" evidence="7">
    <location>
        <begin position="23"/>
        <end position="53"/>
    </location>
</feature>
<evidence type="ECO:0000256" key="5">
    <source>
        <dbReference type="ARBA" id="ARBA00023163"/>
    </source>
</evidence>
<dbReference type="PANTHER" id="PTHR36206">
    <property type="entry name" value="ASPERCRYPTIN BIOSYNTHESIS CLUSTER-SPECIFIC TRANSCRIPTION REGULATOR ATNN-RELATED"/>
    <property type="match status" value="1"/>
</dbReference>
<evidence type="ECO:0000256" key="4">
    <source>
        <dbReference type="ARBA" id="ARBA00023125"/>
    </source>
</evidence>
<keyword evidence="1" id="KW-0479">Metal-binding</keyword>
<keyword evidence="2" id="KW-0862">Zinc</keyword>
<protein>
    <recommendedName>
        <fullName evidence="7">Zn(2)-C6 fungal-type domain-containing protein</fullName>
    </recommendedName>
</protein>
<evidence type="ECO:0000256" key="3">
    <source>
        <dbReference type="ARBA" id="ARBA00023015"/>
    </source>
</evidence>
<dbReference type="SUPFAM" id="SSF57701">
    <property type="entry name" value="Zn2/Cys6 DNA-binding domain"/>
    <property type="match status" value="1"/>
</dbReference>